<reference evidence="5 6" key="1">
    <citation type="journal article" date="2012" name="Fungal Genet. Biol.">
        <title>The genome of the xerotolerant mold Wallemia sebi reveals adaptations to osmotic stress and suggests cryptic sexual reproduction.</title>
        <authorList>
            <person name="Padamsee M."/>
            <person name="Kumar T.K.A."/>
            <person name="Riley R."/>
            <person name="Binder M."/>
            <person name="Boyd A."/>
            <person name="Calvo A.M."/>
            <person name="Furukawa K."/>
            <person name="Hesse C."/>
            <person name="Hohmann S."/>
            <person name="James T.Y."/>
            <person name="LaButti K."/>
            <person name="Lapidus A."/>
            <person name="Lindquist E."/>
            <person name="Lucas S."/>
            <person name="Miller K."/>
            <person name="Shantappa S."/>
            <person name="Grigoriev I.V."/>
            <person name="Hibbett D.S."/>
            <person name="McLaughlin D.J."/>
            <person name="Spatafora J.W."/>
            <person name="Aime M.C."/>
        </authorList>
    </citation>
    <scope>NUCLEOTIDE SEQUENCE [LARGE SCALE GENOMIC DNA]</scope>
    <source>
        <strain evidence="6">ATCC MYA-4683 / CBS 633.66</strain>
    </source>
</reference>
<keyword evidence="2" id="KW-0186">Copper</keyword>
<dbReference type="PANTHER" id="PTHR11474:SF126">
    <property type="entry name" value="TYROSINASE-LIKE PROTEIN TYR-1-RELATED"/>
    <property type="match status" value="1"/>
</dbReference>
<evidence type="ECO:0000256" key="1">
    <source>
        <dbReference type="ARBA" id="ARBA00022723"/>
    </source>
</evidence>
<dbReference type="InterPro" id="IPR002227">
    <property type="entry name" value="Tyrosinase_Cu-bd"/>
</dbReference>
<evidence type="ECO:0000256" key="3">
    <source>
        <dbReference type="SAM" id="SignalP"/>
    </source>
</evidence>
<evidence type="ECO:0000256" key="2">
    <source>
        <dbReference type="ARBA" id="ARBA00023008"/>
    </source>
</evidence>
<dbReference type="Proteomes" id="UP000005242">
    <property type="component" value="Unassembled WGS sequence"/>
</dbReference>
<evidence type="ECO:0000313" key="6">
    <source>
        <dbReference type="Proteomes" id="UP000005242"/>
    </source>
</evidence>
<dbReference type="OrthoDB" id="6132182at2759"/>
<dbReference type="InterPro" id="IPR008922">
    <property type="entry name" value="Di-copper_centre_dom_sf"/>
</dbReference>
<dbReference type="GO" id="GO:0046872">
    <property type="term" value="F:metal ion binding"/>
    <property type="evidence" value="ECO:0007669"/>
    <property type="project" value="UniProtKB-KW"/>
</dbReference>
<dbReference type="PRINTS" id="PR00092">
    <property type="entry name" value="TYROSINASE"/>
</dbReference>
<evidence type="ECO:0000259" key="4">
    <source>
        <dbReference type="PROSITE" id="PS00498"/>
    </source>
</evidence>
<dbReference type="Gene3D" id="1.10.1280.10">
    <property type="entry name" value="Di-copper center containing domain from catechol oxidase"/>
    <property type="match status" value="1"/>
</dbReference>
<dbReference type="KEGG" id="wse:WALSEDRAFT_33098"/>
<name>I4YAA8_WALMC</name>
<dbReference type="STRING" id="671144.I4YAA8"/>
<dbReference type="GeneID" id="18471620"/>
<dbReference type="InParanoid" id="I4YAA8"/>
<dbReference type="InterPro" id="IPR050316">
    <property type="entry name" value="Tyrosinase/Hemocyanin"/>
</dbReference>
<feature type="signal peptide" evidence="3">
    <location>
        <begin position="1"/>
        <end position="17"/>
    </location>
</feature>
<dbReference type="eggNOG" id="ENOG502RM4B">
    <property type="taxonomic scope" value="Eukaryota"/>
</dbReference>
<keyword evidence="6" id="KW-1185">Reference proteome</keyword>
<feature type="domain" description="Tyrosinase copper-binding" evidence="4">
    <location>
        <begin position="252"/>
        <end position="263"/>
    </location>
</feature>
<keyword evidence="3" id="KW-0732">Signal</keyword>
<dbReference type="HOGENOM" id="CLU_035914_1_3_1"/>
<dbReference type="GO" id="GO:0016491">
    <property type="term" value="F:oxidoreductase activity"/>
    <property type="evidence" value="ECO:0007669"/>
    <property type="project" value="InterPro"/>
</dbReference>
<feature type="chain" id="PRO_5003697541" evidence="3">
    <location>
        <begin position="18"/>
        <end position="342"/>
    </location>
</feature>
<accession>I4YAA8</accession>
<dbReference type="SUPFAM" id="SSF48056">
    <property type="entry name" value="Di-copper centre-containing domain"/>
    <property type="match status" value="1"/>
</dbReference>
<organism evidence="5 6">
    <name type="scientific">Wallemia mellicola (strain ATCC MYA-4683 / CBS 633.66)</name>
    <name type="common">Wallemia sebi (CBS 633.66)</name>
    <dbReference type="NCBI Taxonomy" id="671144"/>
    <lineage>
        <taxon>Eukaryota</taxon>
        <taxon>Fungi</taxon>
        <taxon>Dikarya</taxon>
        <taxon>Basidiomycota</taxon>
        <taxon>Wallemiomycotina</taxon>
        <taxon>Wallemiomycetes</taxon>
        <taxon>Wallemiales</taxon>
        <taxon>Wallemiaceae</taxon>
        <taxon>Wallemia</taxon>
    </lineage>
</organism>
<dbReference type="PANTHER" id="PTHR11474">
    <property type="entry name" value="TYROSINASE FAMILY MEMBER"/>
    <property type="match status" value="1"/>
</dbReference>
<dbReference type="Pfam" id="PF00264">
    <property type="entry name" value="Tyrosinase"/>
    <property type="match status" value="1"/>
</dbReference>
<protein>
    <submittedName>
        <fullName evidence="5">Di-copper centre-containing protein</fullName>
    </submittedName>
</protein>
<keyword evidence="1" id="KW-0479">Metal-binding</keyword>
<gene>
    <name evidence="5" type="ORF">WALSEDRAFT_33098</name>
</gene>
<sequence length="342" mass="39040">MKYTSLAIALLANSVLSQTCENISVRRDWNNLNDEEKASYISSVKCMMDKPSLSINGQTQASLHEDFTFVHQYPGYAIHWVARFLPWHRWFIYAYHKELQECGFEGALPYWSWENDYQNLTQSAIWDSDPIIGFGGYGDFDYDNIYNSTIITDGAFANYEVNFPFNHQLTRNLKLSETYPSDGPGPYAQRGYDPVNMNNLTTIEIFEEFASSVESPPKQYNPYGYPGPHGAIHLAVFGDMATDGANNTAPNDPLFYMHHSNVDRVWASWQNLNEENVFKYAGNTDFYWESGIRSGLPATLEDPLLFAGVGALDSDDLQVKDVMNTTEWPLCYTYEDLSPWNI</sequence>
<dbReference type="RefSeq" id="XP_006959159.1">
    <property type="nucleotide sequence ID" value="XM_006959097.1"/>
</dbReference>
<dbReference type="EMBL" id="JH668236">
    <property type="protein sequence ID" value="EIM20900.1"/>
    <property type="molecule type" value="Genomic_DNA"/>
</dbReference>
<dbReference type="OMA" id="NHNRVHR"/>
<proteinExistence type="predicted"/>
<dbReference type="AlphaFoldDB" id="I4YAA8"/>
<evidence type="ECO:0000313" key="5">
    <source>
        <dbReference type="EMBL" id="EIM20900.1"/>
    </source>
</evidence>
<dbReference type="PROSITE" id="PS00498">
    <property type="entry name" value="TYROSINASE_2"/>
    <property type="match status" value="1"/>
</dbReference>